<name>A0A1C7LK36_GRIFR</name>
<evidence type="ECO:0000313" key="2">
    <source>
        <dbReference type="Proteomes" id="UP000092993"/>
    </source>
</evidence>
<dbReference type="OrthoDB" id="2732387at2759"/>
<proteinExistence type="predicted"/>
<dbReference type="EMBL" id="LUGG01000053">
    <property type="protein sequence ID" value="OBZ65135.1"/>
    <property type="molecule type" value="Genomic_DNA"/>
</dbReference>
<comment type="caution">
    <text evidence="1">The sequence shown here is derived from an EMBL/GenBank/DDBJ whole genome shotgun (WGS) entry which is preliminary data.</text>
</comment>
<organism evidence="1 2">
    <name type="scientific">Grifola frondosa</name>
    <name type="common">Maitake</name>
    <name type="synonym">Polyporus frondosus</name>
    <dbReference type="NCBI Taxonomy" id="5627"/>
    <lineage>
        <taxon>Eukaryota</taxon>
        <taxon>Fungi</taxon>
        <taxon>Dikarya</taxon>
        <taxon>Basidiomycota</taxon>
        <taxon>Agaricomycotina</taxon>
        <taxon>Agaricomycetes</taxon>
        <taxon>Polyporales</taxon>
        <taxon>Grifolaceae</taxon>
        <taxon>Grifola</taxon>
    </lineage>
</organism>
<protein>
    <submittedName>
        <fullName evidence="1">Uncharacterized protein</fullName>
    </submittedName>
</protein>
<sequence>MRTTTSRMTGYTPYYLLYSQNPVFGFDLSDRTWSTLDWFAVKDTDGLIALRLQQITRREKDIGRATEKLNKARAKAVEDYEKRNAGRIQTEMLAVGTLVLVHQTWLDNQHGNKGALRWAGPYVVRKVVDRFYQLMELDGTEMRGAFAADRVKRFFHRFENQTMTELPALRDRLQPARADETVASITSSYSLSYEFRSIVDGSRCLTIGDLDDEHTVLGNHSIESTNLADLARDAQRVQAWW</sequence>
<keyword evidence="2" id="KW-1185">Reference proteome</keyword>
<gene>
    <name evidence="1" type="ORF">A0H81_14865</name>
</gene>
<dbReference type="STRING" id="5627.A0A1C7LK36"/>
<reference evidence="1 2" key="1">
    <citation type="submission" date="2016-03" db="EMBL/GenBank/DDBJ databases">
        <title>Whole genome sequencing of Grifola frondosa 9006-11.</title>
        <authorList>
            <person name="Min B."/>
            <person name="Park H."/>
            <person name="Kim J.-G."/>
            <person name="Cho H."/>
            <person name="Oh Y.-L."/>
            <person name="Kong W.-S."/>
            <person name="Choi I.-G."/>
        </authorList>
    </citation>
    <scope>NUCLEOTIDE SEQUENCE [LARGE SCALE GENOMIC DNA]</scope>
    <source>
        <strain evidence="1 2">9006-11</strain>
    </source>
</reference>
<dbReference type="Proteomes" id="UP000092993">
    <property type="component" value="Unassembled WGS sequence"/>
</dbReference>
<evidence type="ECO:0000313" key="1">
    <source>
        <dbReference type="EMBL" id="OBZ65135.1"/>
    </source>
</evidence>
<accession>A0A1C7LK36</accession>
<dbReference type="AlphaFoldDB" id="A0A1C7LK36"/>
<dbReference type="OMA" id="RKMKTRY"/>